<keyword evidence="5" id="KW-0653">Protein transport</keyword>
<dbReference type="Pfam" id="PF07549">
    <property type="entry name" value="Sec_GG"/>
    <property type="match status" value="1"/>
</dbReference>
<dbReference type="RefSeq" id="WP_038561428.1">
    <property type="nucleotide sequence ID" value="NZ_CP007521.1"/>
</dbReference>
<dbReference type="Pfam" id="PF02355">
    <property type="entry name" value="SecD_SecF_C"/>
    <property type="match status" value="1"/>
</dbReference>
<keyword evidence="2" id="KW-0813">Transport</keyword>
<evidence type="ECO:0000313" key="12">
    <source>
        <dbReference type="Proteomes" id="UP000027088"/>
    </source>
</evidence>
<protein>
    <submittedName>
        <fullName evidence="11">Bifunctional preprotein translocase subunit SecD/SecF</fullName>
    </submittedName>
</protein>
<evidence type="ECO:0000313" key="11">
    <source>
        <dbReference type="EMBL" id="AIA29411.1"/>
    </source>
</evidence>
<evidence type="ECO:0000256" key="7">
    <source>
        <dbReference type="ARBA" id="ARBA00023010"/>
    </source>
</evidence>
<keyword evidence="6 9" id="KW-1133">Transmembrane helix</keyword>
<dbReference type="PANTHER" id="PTHR30081">
    <property type="entry name" value="PROTEIN-EXPORT MEMBRANE PROTEIN SEC"/>
    <property type="match status" value="1"/>
</dbReference>
<dbReference type="Gene3D" id="1.20.1640.10">
    <property type="entry name" value="Multidrug efflux transporter AcrB transmembrane domain"/>
    <property type="match status" value="2"/>
</dbReference>
<dbReference type="InterPro" id="IPR048634">
    <property type="entry name" value="SecD_SecF_C"/>
</dbReference>
<feature type="transmembrane region" description="Helical" evidence="9">
    <location>
        <begin position="795"/>
        <end position="813"/>
    </location>
</feature>
<dbReference type="SUPFAM" id="SSF82866">
    <property type="entry name" value="Multidrug efflux transporter AcrB transmembrane domain"/>
    <property type="match status" value="2"/>
</dbReference>
<evidence type="ECO:0000256" key="6">
    <source>
        <dbReference type="ARBA" id="ARBA00022989"/>
    </source>
</evidence>
<proteinExistence type="predicted"/>
<organism evidence="11 12">
    <name type="scientific">Mycoplasmopsis californica</name>
    <dbReference type="NCBI Taxonomy" id="2113"/>
    <lineage>
        <taxon>Bacteria</taxon>
        <taxon>Bacillati</taxon>
        <taxon>Mycoplasmatota</taxon>
        <taxon>Mycoplasmoidales</taxon>
        <taxon>Metamycoplasmataceae</taxon>
        <taxon>Mycoplasmopsis</taxon>
    </lineage>
</organism>
<accession>A0A059XVQ4</accession>
<dbReference type="EMBL" id="CP007521">
    <property type="protein sequence ID" value="AIA29411.1"/>
    <property type="molecule type" value="Genomic_DNA"/>
</dbReference>
<dbReference type="NCBIfam" id="NF046001">
    <property type="entry name" value="SecDF_plasm"/>
    <property type="match status" value="1"/>
</dbReference>
<dbReference type="eggNOG" id="COG0341">
    <property type="taxonomic scope" value="Bacteria"/>
</dbReference>
<dbReference type="GO" id="GO:0005886">
    <property type="term" value="C:plasma membrane"/>
    <property type="evidence" value="ECO:0007669"/>
    <property type="project" value="UniProtKB-SubCell"/>
</dbReference>
<feature type="domain" description="Protein export membrane protein SecD/SecF C-terminal" evidence="10">
    <location>
        <begin position="672"/>
        <end position="845"/>
    </location>
</feature>
<dbReference type="KEGG" id="mcr:MCFN_01325"/>
<evidence type="ECO:0000259" key="10">
    <source>
        <dbReference type="Pfam" id="PF02355"/>
    </source>
</evidence>
<feature type="transmembrane region" description="Helical" evidence="9">
    <location>
        <begin position="735"/>
        <end position="752"/>
    </location>
</feature>
<feature type="transmembrane region" description="Helical" evidence="9">
    <location>
        <begin position="710"/>
        <end position="729"/>
    </location>
</feature>
<feature type="transmembrane region" description="Helical" evidence="9">
    <location>
        <begin position="456"/>
        <end position="479"/>
    </location>
</feature>
<keyword evidence="8 9" id="KW-0472">Membrane</keyword>
<comment type="subcellular location">
    <subcellularLocation>
        <location evidence="1">Cell membrane</location>
        <topology evidence="1">Multi-pass membrane protein</topology>
    </subcellularLocation>
</comment>
<dbReference type="PANTHER" id="PTHR30081:SF1">
    <property type="entry name" value="PROTEIN TRANSLOCASE SUBUNIT SECD"/>
    <property type="match status" value="1"/>
</dbReference>
<evidence type="ECO:0000256" key="5">
    <source>
        <dbReference type="ARBA" id="ARBA00022927"/>
    </source>
</evidence>
<sequence length="880" mass="99230">MNKIKRFFQKLFKASTWKNFFTLTTWKRWFLSFFIVTASVSAVAVGTTLYTSKNIKKSVEYGGGQEFLISIDKSQNDQKNYSAEQVARSIQTRINSTSDYNDIRVVAEGNDKIRVSKTGALNFEDRKKFEKLITTKSTLIFTDINGQPLFRNGEFVEPTADNKVNWAEEIKKPDGLKQFVPPVESSKPNFNGFGSGGFIVNVHFKKDAEIQWNHLKNYLNKKIEASPKNTKANVLLTWLNLDTLVSIAQKEYSAEWKKVDGNPYKFVYINEDPNLIRGNGLLKIHSIKAQNFLINQQPISRFQFGDSFTILSDANGQRLSQSDANKLADEISFGTSNYDLRVISSNLIPATPQINYAYTLSFIAAGVILVVMILILLINYAFIGLLGSITLSLYTFLSLTLLVGLGGEYSPVALASILIGLAVCFNAIVATFSRLKQELYRGEKIRKAVAITKRSTLGHFFDSNILMLLMCFMFFYFSLQSLRTFSIGTVFSVISLMFATILITRFASLIIVDTKTFINKPGLLGMRSKKLHPSYQAKLSDFDFIKSTKWVATSILIFCIVAIVVYAIFAGINGNWAQGFNLSLEFKGGTHVTIQGTETSPIGLIQAQQIKDAIINQSIIKNATNVISVNVIDTNGFYNVVIKTPELLTQTQFQQLKEITSSLNLNLDHLQYQVSPQQGLNFILNSLYAFLAAVVIVFVYVLIRYKWTHAISITLWMLLEFCLLVAFAIVARVEINELIVIGVASVLLYSTNDKLVLIAKTKELLANFYHNDYVEVEDIKKVANISLRQNLKRSIYSSMILVLIGVVLIAFIYPISFSFAYILIFGGIILALCSNYIYMYLWTKLEIKRHVGIKKRFYSKYWVLPGVDEQIFPGINDFVA</sequence>
<dbReference type="GO" id="GO:0015031">
    <property type="term" value="P:protein transport"/>
    <property type="evidence" value="ECO:0007669"/>
    <property type="project" value="UniProtKB-KW"/>
</dbReference>
<keyword evidence="7" id="KW-0811">Translocation</keyword>
<reference evidence="11 12" key="1">
    <citation type="journal article" date="2014" name="Genome Announc.">
        <title>Complete Genome Sequence of the Bovine Mastitis Pathogen Mycoplasma californicum Strain ST-6T (ATCC 33461T).</title>
        <authorList>
            <person name="Calcutt M.J."/>
            <person name="Foecking M.F."/>
            <person name="Fox L.K."/>
        </authorList>
    </citation>
    <scope>NUCLEOTIDE SEQUENCE [LARGE SCALE GENOMIC DNA]</scope>
    <source>
        <strain evidence="11 12">ST-6</strain>
    </source>
</reference>
<dbReference type="PRINTS" id="PR01755">
    <property type="entry name" value="SECFTRNLCASE"/>
</dbReference>
<dbReference type="AlphaFoldDB" id="A0A059XVQ4"/>
<keyword evidence="12" id="KW-1185">Reference proteome</keyword>
<evidence type="ECO:0000256" key="1">
    <source>
        <dbReference type="ARBA" id="ARBA00004651"/>
    </source>
</evidence>
<feature type="transmembrane region" description="Helical" evidence="9">
    <location>
        <begin position="356"/>
        <end position="378"/>
    </location>
</feature>
<evidence type="ECO:0000256" key="2">
    <source>
        <dbReference type="ARBA" id="ARBA00022448"/>
    </source>
</evidence>
<feature type="transmembrane region" description="Helical" evidence="9">
    <location>
        <begin position="385"/>
        <end position="406"/>
    </location>
</feature>
<feature type="transmembrane region" description="Helical" evidence="9">
    <location>
        <begin position="550"/>
        <end position="572"/>
    </location>
</feature>
<gene>
    <name evidence="11" type="primary">secDF</name>
    <name evidence="11" type="ORF">MCFN_01325</name>
</gene>
<evidence type="ECO:0000256" key="8">
    <source>
        <dbReference type="ARBA" id="ARBA00023136"/>
    </source>
</evidence>
<feature type="transmembrane region" description="Helical" evidence="9">
    <location>
        <begin position="682"/>
        <end position="703"/>
    </location>
</feature>
<feature type="transmembrane region" description="Helical" evidence="9">
    <location>
        <begin position="412"/>
        <end position="435"/>
    </location>
</feature>
<dbReference type="Proteomes" id="UP000027088">
    <property type="component" value="Chromosome"/>
</dbReference>
<keyword evidence="4 9" id="KW-0812">Transmembrane</keyword>
<feature type="transmembrane region" description="Helical" evidence="9">
    <location>
        <begin position="819"/>
        <end position="841"/>
    </location>
</feature>
<evidence type="ECO:0000256" key="3">
    <source>
        <dbReference type="ARBA" id="ARBA00022475"/>
    </source>
</evidence>
<dbReference type="InterPro" id="IPR022646">
    <property type="entry name" value="SecD/SecF_CS"/>
</dbReference>
<dbReference type="InterPro" id="IPR022645">
    <property type="entry name" value="SecD/SecF_bac"/>
</dbReference>
<evidence type="ECO:0000256" key="9">
    <source>
        <dbReference type="SAM" id="Phobius"/>
    </source>
</evidence>
<dbReference type="eggNOG" id="COG0342">
    <property type="taxonomic scope" value="Bacteria"/>
</dbReference>
<name>A0A059XVQ4_9BACT</name>
<dbReference type="InterPro" id="IPR022813">
    <property type="entry name" value="SecD/SecF_arch_bac"/>
</dbReference>
<keyword evidence="3" id="KW-1003">Cell membrane</keyword>
<evidence type="ECO:0000256" key="4">
    <source>
        <dbReference type="ARBA" id="ARBA00022692"/>
    </source>
</evidence>
<feature type="transmembrane region" description="Helical" evidence="9">
    <location>
        <begin position="485"/>
        <end position="512"/>
    </location>
</feature>